<keyword evidence="1" id="KW-0812">Transmembrane</keyword>
<evidence type="ECO:0000313" key="2">
    <source>
        <dbReference type="EMBL" id="SHG33666.1"/>
    </source>
</evidence>
<organism evidence="2 3">
    <name type="scientific">Chryseobacterium oranimense</name>
    <dbReference type="NCBI Taxonomy" id="421058"/>
    <lineage>
        <taxon>Bacteria</taxon>
        <taxon>Pseudomonadati</taxon>
        <taxon>Bacteroidota</taxon>
        <taxon>Flavobacteriia</taxon>
        <taxon>Flavobacteriales</taxon>
        <taxon>Weeksellaceae</taxon>
        <taxon>Chryseobacterium group</taxon>
        <taxon>Chryseobacterium</taxon>
    </lineage>
</organism>
<reference evidence="3" key="1">
    <citation type="submission" date="2016-11" db="EMBL/GenBank/DDBJ databases">
        <authorList>
            <person name="Varghese N."/>
            <person name="Submissions S."/>
        </authorList>
    </citation>
    <scope>NUCLEOTIDE SEQUENCE [LARGE SCALE GENOMIC DNA]</scope>
    <source>
        <strain evidence="3">DSM 19055</strain>
    </source>
</reference>
<sequence length="65" mass="7420">MKNWTFRQWNTVLGWVIFVIAFFTYLSTIEPNFSFWDCGEYISSAVKLEVTHAPGAALFQIVGAV</sequence>
<protein>
    <recommendedName>
        <fullName evidence="4">DUF2723 domain-containing protein</fullName>
    </recommendedName>
</protein>
<dbReference type="OrthoDB" id="9807602at2"/>
<keyword evidence="1" id="KW-1133">Transmembrane helix</keyword>
<dbReference type="Proteomes" id="UP000184047">
    <property type="component" value="Unassembled WGS sequence"/>
</dbReference>
<evidence type="ECO:0008006" key="4">
    <source>
        <dbReference type="Google" id="ProtNLM"/>
    </source>
</evidence>
<accession>A0A1M5IZE3</accession>
<name>A0A1M5IZE3_9FLAO</name>
<dbReference type="PANTHER" id="PTHR16214">
    <property type="entry name" value="TRANSMEMBRANE PROTEIN 260"/>
    <property type="match status" value="1"/>
</dbReference>
<feature type="non-terminal residue" evidence="2">
    <location>
        <position position="65"/>
    </location>
</feature>
<evidence type="ECO:0000313" key="3">
    <source>
        <dbReference type="Proteomes" id="UP000184047"/>
    </source>
</evidence>
<proteinExistence type="predicted"/>
<feature type="transmembrane region" description="Helical" evidence="1">
    <location>
        <begin position="12"/>
        <end position="29"/>
    </location>
</feature>
<dbReference type="InterPro" id="IPR021280">
    <property type="entry name" value="TMEM260-like"/>
</dbReference>
<keyword evidence="3" id="KW-1185">Reference proteome</keyword>
<evidence type="ECO:0000256" key="1">
    <source>
        <dbReference type="SAM" id="Phobius"/>
    </source>
</evidence>
<dbReference type="RefSeq" id="WP_139258717.1">
    <property type="nucleotide sequence ID" value="NZ_FQWT01000001.1"/>
</dbReference>
<dbReference type="EMBL" id="FQWT01000001">
    <property type="protein sequence ID" value="SHG33666.1"/>
    <property type="molecule type" value="Genomic_DNA"/>
</dbReference>
<dbReference type="Pfam" id="PF11028">
    <property type="entry name" value="TMEM260-like"/>
    <property type="match status" value="1"/>
</dbReference>
<dbReference type="AlphaFoldDB" id="A0A1M5IZE3"/>
<keyword evidence="1" id="KW-0472">Membrane</keyword>
<dbReference type="STRING" id="421058.SAMN05421866_0091"/>
<dbReference type="PANTHER" id="PTHR16214:SF3">
    <property type="entry name" value="TRANSMEMBRANE PROTEIN 260"/>
    <property type="match status" value="1"/>
</dbReference>
<dbReference type="InterPro" id="IPR052724">
    <property type="entry name" value="GT117_domain-containing"/>
</dbReference>
<gene>
    <name evidence="2" type="ORF">SAMN05421866_0091</name>
</gene>